<dbReference type="SUPFAM" id="SSF81901">
    <property type="entry name" value="HCP-like"/>
    <property type="match status" value="2"/>
</dbReference>
<dbReference type="Proteomes" id="UP000027616">
    <property type="component" value="Chromosome I"/>
</dbReference>
<dbReference type="EMBL" id="HG934468">
    <property type="protein sequence ID" value="CDN31682.1"/>
    <property type="molecule type" value="Genomic_DNA"/>
</dbReference>
<feature type="repeat" description="TPR" evidence="1">
    <location>
        <begin position="10"/>
        <end position="43"/>
    </location>
</feature>
<evidence type="ECO:0000256" key="1">
    <source>
        <dbReference type="PROSITE-ProRule" id="PRU00339"/>
    </source>
</evidence>
<dbReference type="PROSITE" id="PS50005">
    <property type="entry name" value="TPR"/>
    <property type="match status" value="1"/>
</dbReference>
<evidence type="ECO:0000313" key="3">
    <source>
        <dbReference type="Proteomes" id="UP000027616"/>
    </source>
</evidence>
<dbReference type="PANTHER" id="PTHR12558">
    <property type="entry name" value="CELL DIVISION CYCLE 16,23,27"/>
    <property type="match status" value="1"/>
</dbReference>
<dbReference type="PATRIC" id="fig|1433126.3.peg.1580"/>
<dbReference type="InterPro" id="IPR019734">
    <property type="entry name" value="TPR_rpt"/>
</dbReference>
<dbReference type="eggNOG" id="COG0457">
    <property type="taxonomic scope" value="Bacteria"/>
</dbReference>
<sequence>MEKSNPAFVASLYYISGVEEVMSGNYKDAAKLFYRVMLLNPNHAAANYQSAKLYSQTDEQMALKYAERAYLLDTLNSDFTDLYINLLLANQQIDKAKSLLEGFIAARRNLKISYFNLVRIASELGDDILLSEYAQEYDRNWGYNPAIVNAYTNALLNRKQYRQLEKYLIRLSESYTDEPQIFIQLGKVLATLLDGTGAVASFNRAIAIDSTSYQGYLALSDYYRINNNTPKYLEASEQLFRARDLPSDVKVKYFEETFFDINLLKANYPAVKRIAQAMYMSDPKNAEIERVMLRFMMYTGDLAAAISVLNEQINSPNVSSESYSTLIDIYSYQKEYAAADSLVKIALARYPKLPQFEIACASLLWQNEDSAGALKALDRANKLTRSDSLKSVIYGFRGDILYKAAKTKQAFAAYDRALKYYHDNAVMLNNYAYYLSLEKVRLEDALRMATRACELSENNSTYLDTKAWILYELGRYEEARTVQRLALGLTREPSPELLLHYGDILLKLGDKFLAETYWRRAAESGADPETIKERLKLLE</sequence>
<dbReference type="STRING" id="1433126.BN938_1595"/>
<organism evidence="2 3">
    <name type="scientific">Mucinivorans hirudinis</name>
    <dbReference type="NCBI Taxonomy" id="1433126"/>
    <lineage>
        <taxon>Bacteria</taxon>
        <taxon>Pseudomonadati</taxon>
        <taxon>Bacteroidota</taxon>
        <taxon>Bacteroidia</taxon>
        <taxon>Bacteroidales</taxon>
        <taxon>Rikenellaceae</taxon>
        <taxon>Mucinivorans</taxon>
    </lineage>
</organism>
<dbReference type="InterPro" id="IPR011990">
    <property type="entry name" value="TPR-like_helical_dom_sf"/>
</dbReference>
<dbReference type="KEGG" id="rbc:BN938_1595"/>
<evidence type="ECO:0000313" key="2">
    <source>
        <dbReference type="EMBL" id="CDN31682.1"/>
    </source>
</evidence>
<dbReference type="PANTHER" id="PTHR12558:SF13">
    <property type="entry name" value="CELL DIVISION CYCLE PROTEIN 27 HOMOLOG"/>
    <property type="match status" value="1"/>
</dbReference>
<dbReference type="Pfam" id="PF13181">
    <property type="entry name" value="TPR_8"/>
    <property type="match status" value="1"/>
</dbReference>
<dbReference type="SMART" id="SM00028">
    <property type="entry name" value="TPR"/>
    <property type="match status" value="6"/>
</dbReference>
<proteinExistence type="predicted"/>
<dbReference type="Gene3D" id="1.25.40.10">
    <property type="entry name" value="Tetratricopeptide repeat domain"/>
    <property type="match status" value="3"/>
</dbReference>
<reference evidence="2 3" key="1">
    <citation type="journal article" date="2015" name="Genome Announc.">
        <title>Complete Genome Sequence of the Novel Leech Symbiont Mucinivorans hirudinis M3T.</title>
        <authorList>
            <person name="Nelson M.C."/>
            <person name="Bomar L."/>
            <person name="Graf J."/>
        </authorList>
    </citation>
    <scope>NUCLEOTIDE SEQUENCE [LARGE SCALE GENOMIC DNA]</scope>
    <source>
        <strain evidence="3">M3</strain>
    </source>
</reference>
<gene>
    <name evidence="2" type="ORF">BN938_1595</name>
</gene>
<accession>A0A060R8D4</accession>
<dbReference type="OrthoDB" id="9814220at2"/>
<dbReference type="HOGENOM" id="CLU_007251_3_1_10"/>
<keyword evidence="1" id="KW-0802">TPR repeat</keyword>
<protein>
    <submittedName>
        <fullName evidence="2">TPR domain protein</fullName>
    </submittedName>
</protein>
<dbReference type="SUPFAM" id="SSF48452">
    <property type="entry name" value="TPR-like"/>
    <property type="match status" value="1"/>
</dbReference>
<dbReference type="AlphaFoldDB" id="A0A060R8D4"/>
<name>A0A060R8D4_9BACT</name>
<keyword evidence="3" id="KW-1185">Reference proteome</keyword>